<dbReference type="AlphaFoldDB" id="A0A6J6E106"/>
<protein>
    <submittedName>
        <fullName evidence="4">Unannotated protein</fullName>
    </submittedName>
</protein>
<dbReference type="CDD" id="cd12797">
    <property type="entry name" value="M23_peptidase"/>
    <property type="match status" value="1"/>
</dbReference>
<keyword evidence="1" id="KW-0732">Signal</keyword>
<feature type="domain" description="M23ase beta-sheet core" evidence="3">
    <location>
        <begin position="303"/>
        <end position="394"/>
    </location>
</feature>
<proteinExistence type="predicted"/>
<dbReference type="InterPro" id="IPR016047">
    <property type="entry name" value="M23ase_b-sheet_dom"/>
</dbReference>
<accession>A0A6J6E106</accession>
<dbReference type="Gene3D" id="6.10.250.3150">
    <property type="match status" value="1"/>
</dbReference>
<organism evidence="4">
    <name type="scientific">freshwater metagenome</name>
    <dbReference type="NCBI Taxonomy" id="449393"/>
    <lineage>
        <taxon>unclassified sequences</taxon>
        <taxon>metagenomes</taxon>
        <taxon>ecological metagenomes</taxon>
    </lineage>
</organism>
<reference evidence="4" key="1">
    <citation type="submission" date="2020-05" db="EMBL/GenBank/DDBJ databases">
        <authorList>
            <person name="Chiriac C."/>
            <person name="Salcher M."/>
            <person name="Ghai R."/>
            <person name="Kavagutti S V."/>
        </authorList>
    </citation>
    <scope>NUCLEOTIDE SEQUENCE</scope>
</reference>
<evidence type="ECO:0000259" key="3">
    <source>
        <dbReference type="Pfam" id="PF01551"/>
    </source>
</evidence>
<dbReference type="PANTHER" id="PTHR21666:SF289">
    <property type="entry name" value="L-ALA--D-GLU ENDOPEPTIDASE"/>
    <property type="match status" value="1"/>
</dbReference>
<gene>
    <name evidence="4" type="ORF">UFOPK1726_00190</name>
</gene>
<dbReference type="GO" id="GO:0004222">
    <property type="term" value="F:metalloendopeptidase activity"/>
    <property type="evidence" value="ECO:0007669"/>
    <property type="project" value="TreeGrafter"/>
</dbReference>
<name>A0A6J6E106_9ZZZZ</name>
<feature type="coiled-coil region" evidence="2">
    <location>
        <begin position="173"/>
        <end position="256"/>
    </location>
</feature>
<feature type="coiled-coil region" evidence="2">
    <location>
        <begin position="29"/>
        <end position="63"/>
    </location>
</feature>
<dbReference type="Gene3D" id="2.70.70.10">
    <property type="entry name" value="Glucose Permease (Domain IIA)"/>
    <property type="match status" value="1"/>
</dbReference>
<keyword evidence="2" id="KW-0175">Coiled coil</keyword>
<dbReference type="EMBL" id="CAEZTT010000010">
    <property type="protein sequence ID" value="CAB4569436.1"/>
    <property type="molecule type" value="Genomic_DNA"/>
</dbReference>
<evidence type="ECO:0000256" key="1">
    <source>
        <dbReference type="ARBA" id="ARBA00022729"/>
    </source>
</evidence>
<dbReference type="Pfam" id="PF01551">
    <property type="entry name" value="Peptidase_M23"/>
    <property type="match status" value="1"/>
</dbReference>
<sequence length="407" mass="44935">MNRFWLTRSICLTLVASLFFTGFALPSFGKDLDDRLEDIKGQVKELEDELLAASKVVQRATAELRRIEGLIPAAQRRLQTAQGNLRVAFRRESAAEAEIRQINRAQVVVRVRIAKAEARVRELQLQVGQIARRLYQEGPLAIIGILFQADSLGEFTGRLGAAQALARARGASVDELEIVRAGLLEDKKELERLFELARIQEEKAAAARREAQAARAEAKAARDALAKLQAQRKAAVLKAQKQRAAVKREYDKILAEQRRIQALIRGESNPGVFAGTLVWPTTGRISAYPGPRRHPVFGYRSCHTGLDIAAPTGTPIKASAAGRIVTARSTVYGLYAVVYHGSDVATMYAHMTRFAVTSGQVRQGQIIGYVGSTGYSTGPHLHFEVRLKGRPYHPMGWFGWSKKPITC</sequence>
<dbReference type="InterPro" id="IPR050570">
    <property type="entry name" value="Cell_wall_metabolism_enzyme"/>
</dbReference>
<evidence type="ECO:0000256" key="2">
    <source>
        <dbReference type="SAM" id="Coils"/>
    </source>
</evidence>
<dbReference type="SUPFAM" id="SSF51261">
    <property type="entry name" value="Duplicated hybrid motif"/>
    <property type="match status" value="1"/>
</dbReference>
<dbReference type="PANTHER" id="PTHR21666">
    <property type="entry name" value="PEPTIDASE-RELATED"/>
    <property type="match status" value="1"/>
</dbReference>
<dbReference type="InterPro" id="IPR011055">
    <property type="entry name" value="Dup_hybrid_motif"/>
</dbReference>
<evidence type="ECO:0000313" key="4">
    <source>
        <dbReference type="EMBL" id="CAB4569436.1"/>
    </source>
</evidence>